<organism evidence="3 4">
    <name type="scientific">Cytobacillus praedii</name>
    <dbReference type="NCBI Taxonomy" id="1742358"/>
    <lineage>
        <taxon>Bacteria</taxon>
        <taxon>Bacillati</taxon>
        <taxon>Bacillota</taxon>
        <taxon>Bacilli</taxon>
        <taxon>Bacillales</taxon>
        <taxon>Bacillaceae</taxon>
        <taxon>Cytobacillus</taxon>
    </lineage>
</organism>
<dbReference type="PANTHER" id="PTHR30401:SF0">
    <property type="entry name" value="TRNA 2-SELENOURIDINE SYNTHASE"/>
    <property type="match status" value="1"/>
</dbReference>
<evidence type="ECO:0000313" key="3">
    <source>
        <dbReference type="EMBL" id="TCJ05794.1"/>
    </source>
</evidence>
<evidence type="ECO:0000313" key="4">
    <source>
        <dbReference type="Proteomes" id="UP000293846"/>
    </source>
</evidence>
<name>A0A4R1B0D8_9BACI</name>
<evidence type="ECO:0000256" key="1">
    <source>
        <dbReference type="ARBA" id="ARBA00023266"/>
    </source>
</evidence>
<dbReference type="AlphaFoldDB" id="A0A4R1B0D8"/>
<dbReference type="InterPro" id="IPR001307">
    <property type="entry name" value="Thiosulphate_STrfase_CS"/>
</dbReference>
<dbReference type="NCBIfam" id="NF008750">
    <property type="entry name" value="PRK11784.1-2"/>
    <property type="match status" value="1"/>
</dbReference>
<dbReference type="GO" id="GO:0043828">
    <property type="term" value="F:tRNA 2-selenouridine synthase activity"/>
    <property type="evidence" value="ECO:0007669"/>
    <property type="project" value="InterPro"/>
</dbReference>
<protein>
    <submittedName>
        <fullName evidence="3">tRNA 2-selenouridine(34) synthase MnmH</fullName>
    </submittedName>
</protein>
<dbReference type="InterPro" id="IPR036873">
    <property type="entry name" value="Rhodanese-like_dom_sf"/>
</dbReference>
<dbReference type="SUPFAM" id="SSF52540">
    <property type="entry name" value="P-loop containing nucleoside triphosphate hydrolases"/>
    <property type="match status" value="1"/>
</dbReference>
<dbReference type="Pfam" id="PF26341">
    <property type="entry name" value="AAA_SelU"/>
    <property type="match status" value="1"/>
</dbReference>
<dbReference type="PANTHER" id="PTHR30401">
    <property type="entry name" value="TRNA 2-SELENOURIDINE SYNTHASE"/>
    <property type="match status" value="1"/>
</dbReference>
<dbReference type="InterPro" id="IPR058840">
    <property type="entry name" value="AAA_SelU"/>
</dbReference>
<dbReference type="NCBIfam" id="TIGR03167">
    <property type="entry name" value="tRNA_sel_U_synt"/>
    <property type="match status" value="1"/>
</dbReference>
<dbReference type="SMART" id="SM00450">
    <property type="entry name" value="RHOD"/>
    <property type="match status" value="1"/>
</dbReference>
<proteinExistence type="predicted"/>
<accession>A0A4R1B0D8</accession>
<dbReference type="STRING" id="1742358.GCA_001439605_03334"/>
<dbReference type="Gene3D" id="3.40.250.10">
    <property type="entry name" value="Rhodanese-like domain"/>
    <property type="match status" value="1"/>
</dbReference>
<dbReference type="InterPro" id="IPR027417">
    <property type="entry name" value="P-loop_NTPase"/>
</dbReference>
<dbReference type="SUPFAM" id="SSF52821">
    <property type="entry name" value="Rhodanese/Cell cycle control phosphatase"/>
    <property type="match status" value="1"/>
</dbReference>
<dbReference type="InterPro" id="IPR001763">
    <property type="entry name" value="Rhodanese-like_dom"/>
</dbReference>
<dbReference type="PROSITE" id="PS00380">
    <property type="entry name" value="RHODANESE_1"/>
    <property type="match status" value="1"/>
</dbReference>
<sequence>MREITVDQFVQLNNAVSIDVRSPGEFKEFHIPGAVNIPLFTDEERVIIGTIYKHEGADVAKWKAMELVSPKIPSILKDIKAMHEKGSEPVIYCWRGGMRSKAVATFITFAGLSIPRLIGGYRAYRQYILEKIPSLLPDKAITLHGMTGVGKTDVLKGLYNKGLPVIDLEGLAGHRGSIFGTFGLFPGNNQKTFDSLLFKSLTEMIDSPFFIIEAESKRIGKVVLPDELLKKKQHGTNIHLHASMRSRVERIYNDYCLPYVHEDWFHEKVVERLSFIKKRIKSHEIIASLNEAASIREYKTVIQILLEDYYDPRYAHKQMEYSEPFHHIDAENTESAVKGIMQLFHTKNALAN</sequence>
<dbReference type="OrthoDB" id="9808735at2"/>
<keyword evidence="4" id="KW-1185">Reference proteome</keyword>
<dbReference type="RefSeq" id="WP_057760856.1">
    <property type="nucleotide sequence ID" value="NZ_CP183326.1"/>
</dbReference>
<dbReference type="Gene3D" id="3.40.50.300">
    <property type="entry name" value="P-loop containing nucleotide triphosphate hydrolases"/>
    <property type="match status" value="1"/>
</dbReference>
<dbReference type="GO" id="GO:0004792">
    <property type="term" value="F:thiosulfate-cyanide sulfurtransferase activity"/>
    <property type="evidence" value="ECO:0007669"/>
    <property type="project" value="InterPro"/>
</dbReference>
<keyword evidence="1" id="KW-0711">Selenium</keyword>
<dbReference type="PROSITE" id="PS50206">
    <property type="entry name" value="RHODANESE_3"/>
    <property type="match status" value="1"/>
</dbReference>
<dbReference type="GO" id="GO:0002098">
    <property type="term" value="P:tRNA wobble uridine modification"/>
    <property type="evidence" value="ECO:0007669"/>
    <property type="project" value="InterPro"/>
</dbReference>
<dbReference type="Pfam" id="PF00581">
    <property type="entry name" value="Rhodanese"/>
    <property type="match status" value="1"/>
</dbReference>
<gene>
    <name evidence="3" type="primary">mnmH</name>
    <name evidence="3" type="ORF">E0Y62_03740</name>
</gene>
<dbReference type="InterPro" id="IPR017582">
    <property type="entry name" value="SelU"/>
</dbReference>
<dbReference type="EMBL" id="SJTH01000003">
    <property type="protein sequence ID" value="TCJ05794.1"/>
    <property type="molecule type" value="Genomic_DNA"/>
</dbReference>
<feature type="domain" description="Rhodanese" evidence="2">
    <location>
        <begin position="11"/>
        <end position="133"/>
    </location>
</feature>
<reference evidence="3 4" key="1">
    <citation type="submission" date="2019-03" db="EMBL/GenBank/DDBJ databases">
        <authorList>
            <person name="Jensen L."/>
            <person name="Storgaard J."/>
            <person name="Sulaj E."/>
            <person name="Schramm A."/>
            <person name="Marshall I.P.G."/>
        </authorList>
    </citation>
    <scope>NUCLEOTIDE SEQUENCE [LARGE SCALE GENOMIC DNA]</scope>
    <source>
        <strain evidence="3 4">2017H2G3</strain>
    </source>
</reference>
<comment type="caution">
    <text evidence="3">The sequence shown here is derived from an EMBL/GenBank/DDBJ whole genome shotgun (WGS) entry which is preliminary data.</text>
</comment>
<dbReference type="Proteomes" id="UP000293846">
    <property type="component" value="Unassembled WGS sequence"/>
</dbReference>
<evidence type="ECO:0000259" key="2">
    <source>
        <dbReference type="PROSITE" id="PS50206"/>
    </source>
</evidence>